<dbReference type="GO" id="GO:0005886">
    <property type="term" value="C:plasma membrane"/>
    <property type="evidence" value="ECO:0007669"/>
    <property type="project" value="UniProtKB-SubCell"/>
</dbReference>
<gene>
    <name evidence="7" type="ORF">K1W69_11245</name>
</gene>
<feature type="transmembrane region" description="Helical" evidence="6">
    <location>
        <begin position="341"/>
        <end position="363"/>
    </location>
</feature>
<dbReference type="EMBL" id="JAICBX010000002">
    <property type="protein sequence ID" value="MBW8637763.1"/>
    <property type="molecule type" value="Genomic_DNA"/>
</dbReference>
<dbReference type="PANTHER" id="PTHR23513">
    <property type="entry name" value="INTEGRAL MEMBRANE EFFLUX PROTEIN-RELATED"/>
    <property type="match status" value="1"/>
</dbReference>
<evidence type="ECO:0008006" key="9">
    <source>
        <dbReference type="Google" id="ProtNLM"/>
    </source>
</evidence>
<evidence type="ECO:0000313" key="8">
    <source>
        <dbReference type="Proteomes" id="UP001196509"/>
    </source>
</evidence>
<dbReference type="AlphaFoldDB" id="A0AAE3D1N8"/>
<evidence type="ECO:0000256" key="6">
    <source>
        <dbReference type="SAM" id="Phobius"/>
    </source>
</evidence>
<dbReference type="InterPro" id="IPR011701">
    <property type="entry name" value="MFS"/>
</dbReference>
<comment type="subcellular location">
    <subcellularLocation>
        <location evidence="1">Cell membrane</location>
        <topology evidence="1">Multi-pass membrane protein</topology>
    </subcellularLocation>
</comment>
<feature type="transmembrane region" description="Helical" evidence="6">
    <location>
        <begin position="67"/>
        <end position="87"/>
    </location>
</feature>
<feature type="transmembrane region" description="Helical" evidence="6">
    <location>
        <begin position="248"/>
        <end position="268"/>
    </location>
</feature>
<dbReference type="InterPro" id="IPR036259">
    <property type="entry name" value="MFS_trans_sf"/>
</dbReference>
<dbReference type="RefSeq" id="WP_220228445.1">
    <property type="nucleotide sequence ID" value="NZ_JAICBX010000002.1"/>
</dbReference>
<proteinExistence type="predicted"/>
<dbReference type="SUPFAM" id="SSF103473">
    <property type="entry name" value="MFS general substrate transporter"/>
    <property type="match status" value="1"/>
</dbReference>
<feature type="transmembrane region" description="Helical" evidence="6">
    <location>
        <begin position="303"/>
        <end position="320"/>
    </location>
</feature>
<accession>A0AAE3D1N8</accession>
<evidence type="ECO:0000256" key="1">
    <source>
        <dbReference type="ARBA" id="ARBA00004651"/>
    </source>
</evidence>
<feature type="transmembrane region" description="Helical" evidence="6">
    <location>
        <begin position="7"/>
        <end position="27"/>
    </location>
</feature>
<feature type="transmembrane region" description="Helical" evidence="6">
    <location>
        <begin position="213"/>
        <end position="236"/>
    </location>
</feature>
<comment type="caution">
    <text evidence="7">The sequence shown here is derived from an EMBL/GenBank/DDBJ whole genome shotgun (WGS) entry which is preliminary data.</text>
</comment>
<evidence type="ECO:0000256" key="2">
    <source>
        <dbReference type="ARBA" id="ARBA00022475"/>
    </source>
</evidence>
<feature type="transmembrane region" description="Helical" evidence="6">
    <location>
        <begin position="369"/>
        <end position="386"/>
    </location>
</feature>
<feature type="transmembrane region" description="Helical" evidence="6">
    <location>
        <begin position="33"/>
        <end position="58"/>
    </location>
</feature>
<dbReference type="PANTHER" id="PTHR23513:SF6">
    <property type="entry name" value="MAJOR FACILITATOR SUPERFAMILY ASSOCIATED DOMAIN-CONTAINING PROTEIN"/>
    <property type="match status" value="1"/>
</dbReference>
<keyword evidence="5 6" id="KW-0472">Membrane</keyword>
<sequence length="398" mass="40793">MIGYLLANLFEALGASFLQLSLLWWVLEVADAGHLVGVLAACVIVPKYAGALITGLVVSRFGARRTLALSMFGASVGSIILFLLLVSGALNSVALIVCCLFTYGLIAPSIGAASSRAAVIARAARVRLSSMAAVSSVLMLSSYIIGLAGASAVIELLSLSGSVAVGSLFIVLSFLTIAMTFPRDGTPVKGKAEWPNWVASTHKSVAELHRLKVAGAMLIAAALIAGAQDAMVQVAMPLAASASGASPMALSAALSLCAVGTVGGSIAYRFVEGNVATERMIVLGALATLATSSAAMIHSGYETFVGAAVFATIVSSLLRTGVRVQLELGMPAPLKAHAIGLWRSVLFVATLLGYMCISLANAIPGLPPLAGAVFLLAAAILVALFRRSQMRVPLRRGV</sequence>
<keyword evidence="4 6" id="KW-1133">Transmembrane helix</keyword>
<keyword evidence="3 6" id="KW-0812">Transmembrane</keyword>
<keyword evidence="8" id="KW-1185">Reference proteome</keyword>
<keyword evidence="2" id="KW-1003">Cell membrane</keyword>
<evidence type="ECO:0000256" key="5">
    <source>
        <dbReference type="ARBA" id="ARBA00023136"/>
    </source>
</evidence>
<protein>
    <recommendedName>
        <fullName evidence="9">MFS transporter</fullName>
    </recommendedName>
</protein>
<dbReference type="Gene3D" id="1.20.1250.20">
    <property type="entry name" value="MFS general substrate transporter like domains"/>
    <property type="match status" value="1"/>
</dbReference>
<feature type="transmembrane region" description="Helical" evidence="6">
    <location>
        <begin position="131"/>
        <end position="154"/>
    </location>
</feature>
<feature type="transmembrane region" description="Helical" evidence="6">
    <location>
        <begin position="280"/>
        <end position="297"/>
    </location>
</feature>
<dbReference type="Proteomes" id="UP001196509">
    <property type="component" value="Unassembled WGS sequence"/>
</dbReference>
<organism evidence="7 8">
    <name type="scientific">Flavimaribacter sediminis</name>
    <dbReference type="NCBI Taxonomy" id="2865987"/>
    <lineage>
        <taxon>Bacteria</taxon>
        <taxon>Pseudomonadati</taxon>
        <taxon>Pseudomonadota</taxon>
        <taxon>Alphaproteobacteria</taxon>
        <taxon>Hyphomicrobiales</taxon>
        <taxon>Rhizobiaceae</taxon>
        <taxon>Flavimaribacter</taxon>
    </lineage>
</organism>
<dbReference type="Pfam" id="PF07690">
    <property type="entry name" value="MFS_1"/>
    <property type="match status" value="1"/>
</dbReference>
<feature type="transmembrane region" description="Helical" evidence="6">
    <location>
        <begin position="160"/>
        <end position="181"/>
    </location>
</feature>
<evidence type="ECO:0000256" key="3">
    <source>
        <dbReference type="ARBA" id="ARBA00022692"/>
    </source>
</evidence>
<feature type="transmembrane region" description="Helical" evidence="6">
    <location>
        <begin position="93"/>
        <end position="119"/>
    </location>
</feature>
<evidence type="ECO:0000313" key="7">
    <source>
        <dbReference type="EMBL" id="MBW8637763.1"/>
    </source>
</evidence>
<reference evidence="7" key="1">
    <citation type="submission" date="2021-08" db="EMBL/GenBank/DDBJ databases">
        <title>Hoeflea bacterium WL0058 sp. nov., isolated from the sediment.</title>
        <authorList>
            <person name="Wang L."/>
            <person name="Zhang D."/>
        </authorList>
    </citation>
    <scope>NUCLEOTIDE SEQUENCE</scope>
    <source>
        <strain evidence="7">WL0058</strain>
    </source>
</reference>
<evidence type="ECO:0000256" key="4">
    <source>
        <dbReference type="ARBA" id="ARBA00022989"/>
    </source>
</evidence>
<name>A0AAE3D1N8_9HYPH</name>
<dbReference type="GO" id="GO:0022857">
    <property type="term" value="F:transmembrane transporter activity"/>
    <property type="evidence" value="ECO:0007669"/>
    <property type="project" value="InterPro"/>
</dbReference>